<keyword evidence="2" id="KW-0805">Transcription regulation</keyword>
<comment type="caution">
    <text evidence="7">The sequence shown here is derived from an EMBL/GenBank/DDBJ whole genome shotgun (WGS) entry which is preliminary data.</text>
</comment>
<proteinExistence type="inferred from homology"/>
<evidence type="ECO:0000313" key="7">
    <source>
        <dbReference type="EMBL" id="GAA4336698.1"/>
    </source>
</evidence>
<evidence type="ECO:0000256" key="2">
    <source>
        <dbReference type="ARBA" id="ARBA00023015"/>
    </source>
</evidence>
<evidence type="ECO:0000313" key="8">
    <source>
        <dbReference type="Proteomes" id="UP001500975"/>
    </source>
</evidence>
<dbReference type="InterPro" id="IPR005119">
    <property type="entry name" value="LysR_subst-bd"/>
</dbReference>
<dbReference type="Gene3D" id="1.10.10.10">
    <property type="entry name" value="Winged helix-like DNA-binding domain superfamily/Winged helix DNA-binding domain"/>
    <property type="match status" value="1"/>
</dbReference>
<evidence type="ECO:0000256" key="1">
    <source>
        <dbReference type="ARBA" id="ARBA00009437"/>
    </source>
</evidence>
<evidence type="ECO:0000256" key="4">
    <source>
        <dbReference type="ARBA" id="ARBA00023159"/>
    </source>
</evidence>
<reference evidence="8" key="1">
    <citation type="journal article" date="2019" name="Int. J. Syst. Evol. Microbiol.">
        <title>The Global Catalogue of Microorganisms (GCM) 10K type strain sequencing project: providing services to taxonomists for standard genome sequencing and annotation.</title>
        <authorList>
            <consortium name="The Broad Institute Genomics Platform"/>
            <consortium name="The Broad Institute Genome Sequencing Center for Infectious Disease"/>
            <person name="Wu L."/>
            <person name="Ma J."/>
        </authorList>
    </citation>
    <scope>NUCLEOTIDE SEQUENCE [LARGE SCALE GENOMIC DNA]</scope>
    <source>
        <strain evidence="8">JCM 17804</strain>
    </source>
</reference>
<dbReference type="Gene3D" id="3.40.190.290">
    <property type="match status" value="1"/>
</dbReference>
<feature type="domain" description="HTH lysR-type" evidence="6">
    <location>
        <begin position="1"/>
        <end position="58"/>
    </location>
</feature>
<comment type="similarity">
    <text evidence="1">Belongs to the LysR transcriptional regulatory family.</text>
</comment>
<dbReference type="InterPro" id="IPR036388">
    <property type="entry name" value="WH-like_DNA-bd_sf"/>
</dbReference>
<dbReference type="Pfam" id="PF03466">
    <property type="entry name" value="LysR_substrate"/>
    <property type="match status" value="1"/>
</dbReference>
<evidence type="ECO:0000259" key="6">
    <source>
        <dbReference type="PROSITE" id="PS50931"/>
    </source>
</evidence>
<dbReference type="InterPro" id="IPR036390">
    <property type="entry name" value="WH_DNA-bd_sf"/>
</dbReference>
<dbReference type="InterPro" id="IPR000847">
    <property type="entry name" value="LysR_HTH_N"/>
</dbReference>
<name>A0ABP8HAJ3_9BURK</name>
<keyword evidence="3" id="KW-0238">DNA-binding</keyword>
<organism evidence="7 8">
    <name type="scientific">Variovorax defluvii</name>
    <dbReference type="NCBI Taxonomy" id="913761"/>
    <lineage>
        <taxon>Bacteria</taxon>
        <taxon>Pseudomonadati</taxon>
        <taxon>Pseudomonadota</taxon>
        <taxon>Betaproteobacteria</taxon>
        <taxon>Burkholderiales</taxon>
        <taxon>Comamonadaceae</taxon>
        <taxon>Variovorax</taxon>
    </lineage>
</organism>
<keyword evidence="8" id="KW-1185">Reference proteome</keyword>
<keyword evidence="4" id="KW-0010">Activator</keyword>
<gene>
    <name evidence="7" type="ORF">GCM10023165_14140</name>
</gene>
<dbReference type="Proteomes" id="UP001500975">
    <property type="component" value="Unassembled WGS sequence"/>
</dbReference>
<dbReference type="SUPFAM" id="SSF53850">
    <property type="entry name" value="Periplasmic binding protein-like II"/>
    <property type="match status" value="1"/>
</dbReference>
<sequence length="323" mass="34385">MELRQLRYFIGASEAGSLLKASATLHVAQPALSHQIAALESEIGAQLFDRSSRGISLTEAGKVFLAHAKVVLADLERARTAVQDFGSVPRGEVAIGLTTTVGLTATLPILAACRAQLPQVRLKVIEAYSGFLREWLQSGRLDLALMYGEEPEAGLVKHPLLDEQLVLVSGVSRRRLPKKLPLTALASRPLLLPGKDHGLRRIIDDACAPLKLQLDVVAEVESLASVKRAAEAGIGETILTLGAVAEEVAAGRLRTATLDSPAMSRRVVFSTNAARPESVAKSAVAALVRGVLRQMVLSGAWPARWIDAGKGARQPVQRQTASA</sequence>
<evidence type="ECO:0000256" key="3">
    <source>
        <dbReference type="ARBA" id="ARBA00023125"/>
    </source>
</evidence>
<dbReference type="PROSITE" id="PS50931">
    <property type="entry name" value="HTH_LYSR"/>
    <property type="match status" value="1"/>
</dbReference>
<evidence type="ECO:0000256" key="5">
    <source>
        <dbReference type="ARBA" id="ARBA00023163"/>
    </source>
</evidence>
<dbReference type="PRINTS" id="PR00039">
    <property type="entry name" value="HTHLYSR"/>
</dbReference>
<protein>
    <submittedName>
        <fullName evidence="7">LysR substrate-binding domain-containing protein</fullName>
    </submittedName>
</protein>
<keyword evidence="5" id="KW-0804">Transcription</keyword>
<dbReference type="SUPFAM" id="SSF46785">
    <property type="entry name" value="Winged helix' DNA-binding domain"/>
    <property type="match status" value="1"/>
</dbReference>
<dbReference type="RefSeq" id="WP_345536834.1">
    <property type="nucleotide sequence ID" value="NZ_BAABGJ010000011.1"/>
</dbReference>
<dbReference type="PANTHER" id="PTHR30293">
    <property type="entry name" value="TRANSCRIPTIONAL REGULATORY PROTEIN NAC-RELATED"/>
    <property type="match status" value="1"/>
</dbReference>
<dbReference type="PANTHER" id="PTHR30293:SF0">
    <property type="entry name" value="NITROGEN ASSIMILATION REGULATORY PROTEIN NAC"/>
    <property type="match status" value="1"/>
</dbReference>
<dbReference type="EMBL" id="BAABGJ010000011">
    <property type="protein sequence ID" value="GAA4336698.1"/>
    <property type="molecule type" value="Genomic_DNA"/>
</dbReference>
<dbReference type="Pfam" id="PF00126">
    <property type="entry name" value="HTH_1"/>
    <property type="match status" value="1"/>
</dbReference>
<accession>A0ABP8HAJ3</accession>